<reference evidence="14 15" key="1">
    <citation type="submission" date="2018-05" db="EMBL/GenBank/DDBJ databases">
        <title>Leucothrix arctica sp. nov., isolated from Arctic seawater.</title>
        <authorList>
            <person name="Choi A."/>
            <person name="Baek K."/>
        </authorList>
    </citation>
    <scope>NUCLEOTIDE SEQUENCE [LARGE SCALE GENOMIC DNA]</scope>
    <source>
        <strain evidence="14 15">IMCC9719</strain>
    </source>
</reference>
<keyword evidence="3" id="KW-1003">Cell membrane</keyword>
<organism evidence="14 15">
    <name type="scientific">Leucothrix arctica</name>
    <dbReference type="NCBI Taxonomy" id="1481894"/>
    <lineage>
        <taxon>Bacteria</taxon>
        <taxon>Pseudomonadati</taxon>
        <taxon>Pseudomonadota</taxon>
        <taxon>Gammaproteobacteria</taxon>
        <taxon>Thiotrichales</taxon>
        <taxon>Thiotrichaceae</taxon>
        <taxon>Leucothrix</taxon>
    </lineage>
</organism>
<evidence type="ECO:0000256" key="7">
    <source>
        <dbReference type="ARBA" id="ARBA00022967"/>
    </source>
</evidence>
<name>A0A317CGA1_9GAMM</name>
<keyword evidence="15" id="KW-1185">Reference proteome</keyword>
<dbReference type="GO" id="GO:0005886">
    <property type="term" value="C:plasma membrane"/>
    <property type="evidence" value="ECO:0007669"/>
    <property type="project" value="UniProtKB-SubCell"/>
</dbReference>
<keyword evidence="7" id="KW-1278">Translocase</keyword>
<dbReference type="Proteomes" id="UP000245506">
    <property type="component" value="Unassembled WGS sequence"/>
</dbReference>
<dbReference type="OrthoDB" id="9759820at2"/>
<keyword evidence="8 11" id="KW-1133">Transmembrane helix</keyword>
<feature type="domain" description="ABC transmembrane type-1" evidence="13">
    <location>
        <begin position="34"/>
        <end position="316"/>
    </location>
</feature>
<feature type="transmembrane region" description="Helical" evidence="11">
    <location>
        <begin position="256"/>
        <end position="279"/>
    </location>
</feature>
<dbReference type="PANTHER" id="PTHR43394:SF1">
    <property type="entry name" value="ATP-BINDING CASSETTE SUB-FAMILY B MEMBER 10, MITOCHONDRIAL"/>
    <property type="match status" value="1"/>
</dbReference>
<dbReference type="SUPFAM" id="SSF90123">
    <property type="entry name" value="ABC transporter transmembrane region"/>
    <property type="match status" value="1"/>
</dbReference>
<dbReference type="InterPro" id="IPR003593">
    <property type="entry name" value="AAA+_ATPase"/>
</dbReference>
<dbReference type="InterPro" id="IPR011527">
    <property type="entry name" value="ABC1_TM_dom"/>
</dbReference>
<accession>A0A317CGA1</accession>
<gene>
    <name evidence="14" type="primary">msbA</name>
    <name evidence="14" type="ORF">DKT75_12975</name>
</gene>
<keyword evidence="4 11" id="KW-0812">Transmembrane</keyword>
<feature type="transmembrane region" description="Helical" evidence="11">
    <location>
        <begin position="74"/>
        <end position="98"/>
    </location>
</feature>
<keyword evidence="10 11" id="KW-0472">Membrane</keyword>
<dbReference type="InterPro" id="IPR039421">
    <property type="entry name" value="Type_1_exporter"/>
</dbReference>
<evidence type="ECO:0000256" key="2">
    <source>
        <dbReference type="ARBA" id="ARBA00022448"/>
    </source>
</evidence>
<protein>
    <submittedName>
        <fullName evidence="14">Lipid A export permease/ATP-binding protein MsbA</fullName>
    </submittedName>
</protein>
<dbReference type="NCBIfam" id="TIGR02203">
    <property type="entry name" value="MsbA_lipidA"/>
    <property type="match status" value="1"/>
</dbReference>
<sequence length="587" mass="65040">MSSLTNSTTTPPPSGVGIYKRLGSYSLKHWRYLLLALSGLIINALTQPMFAAYLQPLLDGTFMDKDPDIIRWAPVALLFIFLLRGVSGFLSGYFMAWVGRKVVTELRKQVFSRLIHLPVSYYDRTNSGQLITKVIYHVEQVANAATSGLTVLVQDIATIVGLLGLMMYYSWELTLIVLLTGPVIAVIINYVSKRFKRFSRQIQESTGEVSQISSEVIQATREVRIFGATDFEKDRFSEVNERNRVSYMKRILTERLSMPLVHFIVAIALSVIIVVATRGDLLERFSPGMFMSFMAAMMLLFDPLKRLTSVSSTLQAGVAAGESIFAIIDAPVEVNQGTHKTERAKGDLVFNQVTFKYDDAEPVLKGISFEVKAGEKIALVGKSGSGKTTLVNLLPRFYDYQGGDIKLDGVALKDYELANLREQFAYVGQNITLFNDTIRNNIAYGQLRDADDTKVIAAATAAHAMEFIDQFPLGLDTMIGENGTLLSGGQKQRLAIARAILSDTPILILDEATSALDTQSERYIQAALDELLKDRTTFMIAHRLTTIEQADKILVMDQGQIVESGTHQELIKANGVYAALQHMQTDG</sequence>
<comment type="caution">
    <text evidence="14">The sequence shown here is derived from an EMBL/GenBank/DDBJ whole genome shotgun (WGS) entry which is preliminary data.</text>
</comment>
<dbReference type="GO" id="GO:0016887">
    <property type="term" value="F:ATP hydrolysis activity"/>
    <property type="evidence" value="ECO:0007669"/>
    <property type="project" value="InterPro"/>
</dbReference>
<evidence type="ECO:0000313" key="14">
    <source>
        <dbReference type="EMBL" id="PWQ95252.1"/>
    </source>
</evidence>
<dbReference type="GO" id="GO:0034040">
    <property type="term" value="F:ATPase-coupled lipid transmembrane transporter activity"/>
    <property type="evidence" value="ECO:0007669"/>
    <property type="project" value="InterPro"/>
</dbReference>
<dbReference type="GO" id="GO:0005524">
    <property type="term" value="F:ATP binding"/>
    <property type="evidence" value="ECO:0007669"/>
    <property type="project" value="UniProtKB-KW"/>
</dbReference>
<proteinExistence type="predicted"/>
<dbReference type="EMBL" id="QGKL01000035">
    <property type="protein sequence ID" value="PWQ95252.1"/>
    <property type="molecule type" value="Genomic_DNA"/>
</dbReference>
<dbReference type="InterPro" id="IPR027417">
    <property type="entry name" value="P-loop_NTPase"/>
</dbReference>
<evidence type="ECO:0000256" key="5">
    <source>
        <dbReference type="ARBA" id="ARBA00022741"/>
    </source>
</evidence>
<feature type="domain" description="ABC transporter" evidence="12">
    <location>
        <begin position="348"/>
        <end position="583"/>
    </location>
</feature>
<evidence type="ECO:0000256" key="10">
    <source>
        <dbReference type="ARBA" id="ARBA00023136"/>
    </source>
</evidence>
<feature type="transmembrane region" description="Helical" evidence="11">
    <location>
        <begin position="30"/>
        <end position="54"/>
    </location>
</feature>
<dbReference type="InterPro" id="IPR017871">
    <property type="entry name" value="ABC_transporter-like_CS"/>
</dbReference>
<feature type="transmembrane region" description="Helical" evidence="11">
    <location>
        <begin position="175"/>
        <end position="192"/>
    </location>
</feature>
<dbReference type="InterPro" id="IPR036640">
    <property type="entry name" value="ABC1_TM_sf"/>
</dbReference>
<dbReference type="SMART" id="SM00382">
    <property type="entry name" value="AAA"/>
    <property type="match status" value="1"/>
</dbReference>
<dbReference type="GO" id="GO:0015421">
    <property type="term" value="F:ABC-type oligopeptide transporter activity"/>
    <property type="evidence" value="ECO:0007669"/>
    <property type="project" value="TreeGrafter"/>
</dbReference>
<dbReference type="FunFam" id="3.40.50.300:FF:000140">
    <property type="entry name" value="Lipid A export ATP-binding/permease protein MsbA"/>
    <property type="match status" value="1"/>
</dbReference>
<evidence type="ECO:0000259" key="13">
    <source>
        <dbReference type="PROSITE" id="PS50929"/>
    </source>
</evidence>
<dbReference type="InterPro" id="IPR011917">
    <property type="entry name" value="ABC_transpr_lipidA"/>
</dbReference>
<evidence type="ECO:0000256" key="1">
    <source>
        <dbReference type="ARBA" id="ARBA00004651"/>
    </source>
</evidence>
<dbReference type="AlphaFoldDB" id="A0A317CGA1"/>
<evidence type="ECO:0000256" key="3">
    <source>
        <dbReference type="ARBA" id="ARBA00022475"/>
    </source>
</evidence>
<dbReference type="InterPro" id="IPR003439">
    <property type="entry name" value="ABC_transporter-like_ATP-bd"/>
</dbReference>
<keyword evidence="9" id="KW-0445">Lipid transport</keyword>
<dbReference type="CDD" id="cd18552">
    <property type="entry name" value="ABC_6TM_MsbA_like"/>
    <property type="match status" value="1"/>
</dbReference>
<dbReference type="Gene3D" id="3.40.50.300">
    <property type="entry name" value="P-loop containing nucleotide triphosphate hydrolases"/>
    <property type="match status" value="1"/>
</dbReference>
<evidence type="ECO:0000256" key="6">
    <source>
        <dbReference type="ARBA" id="ARBA00022840"/>
    </source>
</evidence>
<dbReference type="Pfam" id="PF00005">
    <property type="entry name" value="ABC_tran"/>
    <property type="match status" value="1"/>
</dbReference>
<keyword evidence="6 14" id="KW-0067">ATP-binding</keyword>
<feature type="transmembrane region" description="Helical" evidence="11">
    <location>
        <begin position="149"/>
        <end position="169"/>
    </location>
</feature>
<dbReference type="PROSITE" id="PS00211">
    <property type="entry name" value="ABC_TRANSPORTER_1"/>
    <property type="match status" value="1"/>
</dbReference>
<comment type="subcellular location">
    <subcellularLocation>
        <location evidence="1">Cell membrane</location>
        <topology evidence="1">Multi-pass membrane protein</topology>
    </subcellularLocation>
</comment>
<dbReference type="Pfam" id="PF00664">
    <property type="entry name" value="ABC_membrane"/>
    <property type="match status" value="1"/>
</dbReference>
<evidence type="ECO:0000256" key="4">
    <source>
        <dbReference type="ARBA" id="ARBA00022692"/>
    </source>
</evidence>
<evidence type="ECO:0000256" key="9">
    <source>
        <dbReference type="ARBA" id="ARBA00023055"/>
    </source>
</evidence>
<keyword evidence="5" id="KW-0547">Nucleotide-binding</keyword>
<dbReference type="PROSITE" id="PS50929">
    <property type="entry name" value="ABC_TM1F"/>
    <property type="match status" value="1"/>
</dbReference>
<evidence type="ECO:0000256" key="11">
    <source>
        <dbReference type="SAM" id="Phobius"/>
    </source>
</evidence>
<dbReference type="PANTHER" id="PTHR43394">
    <property type="entry name" value="ATP-DEPENDENT PERMEASE MDL1, MITOCHONDRIAL"/>
    <property type="match status" value="1"/>
</dbReference>
<evidence type="ECO:0000256" key="8">
    <source>
        <dbReference type="ARBA" id="ARBA00022989"/>
    </source>
</evidence>
<keyword evidence="2" id="KW-0813">Transport</keyword>
<evidence type="ECO:0000313" key="15">
    <source>
        <dbReference type="Proteomes" id="UP000245506"/>
    </source>
</evidence>
<dbReference type="SUPFAM" id="SSF52540">
    <property type="entry name" value="P-loop containing nucleoside triphosphate hydrolases"/>
    <property type="match status" value="1"/>
</dbReference>
<dbReference type="PROSITE" id="PS50893">
    <property type="entry name" value="ABC_TRANSPORTER_2"/>
    <property type="match status" value="1"/>
</dbReference>
<evidence type="ECO:0000259" key="12">
    <source>
        <dbReference type="PROSITE" id="PS50893"/>
    </source>
</evidence>
<dbReference type="Gene3D" id="1.20.1560.10">
    <property type="entry name" value="ABC transporter type 1, transmembrane domain"/>
    <property type="match status" value="1"/>
</dbReference>